<sequence>MLEGVMQRTQVGRLMWQRRASPTAAAAERVQAAASKLYVGRLQEVLVVPIGNERCALLSMFWC</sequence>
<dbReference type="KEGG" id="cvr:CHLNCDRAFT_136890"/>
<dbReference type="AlphaFoldDB" id="E1ZTD7"/>
<dbReference type="RefSeq" id="XP_005842683.1">
    <property type="nucleotide sequence ID" value="XM_005842626.1"/>
</dbReference>
<accession>E1ZTD7</accession>
<evidence type="ECO:0000313" key="1">
    <source>
        <dbReference type="EMBL" id="EFN50551.1"/>
    </source>
</evidence>
<dbReference type="KEGG" id="cvr:CHLNCDRAFT_141688"/>
<dbReference type="Proteomes" id="UP000008141">
    <property type="component" value="Unassembled WGS sequence"/>
</dbReference>
<name>E1ZTD7_CHLVA</name>
<evidence type="ECO:0000313" key="2">
    <source>
        <dbReference type="EMBL" id="EFN50914.1"/>
    </source>
</evidence>
<organism evidence="3">
    <name type="scientific">Chlorella variabilis</name>
    <name type="common">Green alga</name>
    <dbReference type="NCBI Taxonomy" id="554065"/>
    <lineage>
        <taxon>Eukaryota</taxon>
        <taxon>Viridiplantae</taxon>
        <taxon>Chlorophyta</taxon>
        <taxon>core chlorophytes</taxon>
        <taxon>Trebouxiophyceae</taxon>
        <taxon>Chlorellales</taxon>
        <taxon>Chlorellaceae</taxon>
        <taxon>Chlorella clade</taxon>
        <taxon>Chlorella</taxon>
    </lineage>
</organism>
<keyword evidence="3" id="KW-1185">Reference proteome</keyword>
<dbReference type="EMBL" id="GL433871">
    <property type="protein sequence ID" value="EFN50914.1"/>
    <property type="molecule type" value="Genomic_DNA"/>
</dbReference>
<dbReference type="GeneID" id="17349984"/>
<dbReference type="GeneID" id="17350314"/>
<evidence type="ECO:0000313" key="3">
    <source>
        <dbReference type="Proteomes" id="UP000008141"/>
    </source>
</evidence>
<protein>
    <submittedName>
        <fullName evidence="2">Uncharacterized protein</fullName>
    </submittedName>
</protein>
<proteinExistence type="predicted"/>
<dbReference type="EMBL" id="GL433980">
    <property type="protein sequence ID" value="EFN50551.1"/>
    <property type="molecule type" value="Genomic_DNA"/>
</dbReference>
<dbReference type="InParanoid" id="E1ZTD7"/>
<dbReference type="RefSeq" id="XP_005843016.1">
    <property type="nucleotide sequence ID" value="XM_005842954.1"/>
</dbReference>
<reference evidence="2 3" key="1">
    <citation type="journal article" date="2010" name="Plant Cell">
        <title>The Chlorella variabilis NC64A genome reveals adaptation to photosymbiosis, coevolution with viruses, and cryptic sex.</title>
        <authorList>
            <person name="Blanc G."/>
            <person name="Duncan G."/>
            <person name="Agarkova I."/>
            <person name="Borodovsky M."/>
            <person name="Gurnon J."/>
            <person name="Kuo A."/>
            <person name="Lindquist E."/>
            <person name="Lucas S."/>
            <person name="Pangilinan J."/>
            <person name="Polle J."/>
            <person name="Salamov A."/>
            <person name="Terry A."/>
            <person name="Yamada T."/>
            <person name="Dunigan D.D."/>
            <person name="Grigoriev I.V."/>
            <person name="Claverie J.M."/>
            <person name="Van Etten J.L."/>
        </authorList>
    </citation>
    <scope>NUCLEOTIDE SEQUENCE [LARGE SCALE GENOMIC DNA]</scope>
    <source>
        <strain evidence="2 3">NC64A</strain>
    </source>
</reference>
<gene>
    <name evidence="1" type="ORF">CHLNCDRAFT_136890</name>
    <name evidence="2" type="ORF">CHLNCDRAFT_141688</name>
</gene>